<name>A0A9P5NH71_GYMJU</name>
<gene>
    <name evidence="1" type="ORF">CPB84DRAFT_1850159</name>
</gene>
<keyword evidence="2" id="KW-1185">Reference proteome</keyword>
<evidence type="ECO:0000313" key="1">
    <source>
        <dbReference type="EMBL" id="KAF8886241.1"/>
    </source>
</evidence>
<proteinExistence type="predicted"/>
<evidence type="ECO:0000313" key="2">
    <source>
        <dbReference type="Proteomes" id="UP000724874"/>
    </source>
</evidence>
<evidence type="ECO:0008006" key="3">
    <source>
        <dbReference type="Google" id="ProtNLM"/>
    </source>
</evidence>
<organism evidence="1 2">
    <name type="scientific">Gymnopilus junonius</name>
    <name type="common">Spectacular rustgill mushroom</name>
    <name type="synonym">Gymnopilus spectabilis subsp. junonius</name>
    <dbReference type="NCBI Taxonomy" id="109634"/>
    <lineage>
        <taxon>Eukaryota</taxon>
        <taxon>Fungi</taxon>
        <taxon>Dikarya</taxon>
        <taxon>Basidiomycota</taxon>
        <taxon>Agaricomycotina</taxon>
        <taxon>Agaricomycetes</taxon>
        <taxon>Agaricomycetidae</taxon>
        <taxon>Agaricales</taxon>
        <taxon>Agaricineae</taxon>
        <taxon>Hymenogastraceae</taxon>
        <taxon>Gymnopilus</taxon>
    </lineage>
</organism>
<dbReference type="OrthoDB" id="2745898at2759"/>
<comment type="caution">
    <text evidence="1">The sequence shown here is derived from an EMBL/GenBank/DDBJ whole genome shotgun (WGS) entry which is preliminary data.</text>
</comment>
<dbReference type="EMBL" id="JADNYJ010000097">
    <property type="protein sequence ID" value="KAF8886241.1"/>
    <property type="molecule type" value="Genomic_DNA"/>
</dbReference>
<accession>A0A9P5NH71</accession>
<sequence length="444" mass="51013">MYPFHGLPQELVEEIKDCIDADSDASTLSALSRSCKAFLPWCQRRLFSTISFRCADYPRQYVPELHDPLQAKIEALLDILQSSPHIAGYVRRLEISITTQHNYWVTEEPFITIMEIINRSGNFIKELCLYAVSFPEQFYDLRALEQKFLQPFINPYITSLTISGLVNVPISLLTESVNLQDFTINHSALEHAFYPLQGDAQALYSGPKIRTLTFNPSMGVLETILTARDNPDMHEIVDFSRLRVIRTRSYPHNMQATKHIIQITKGHLEEFHMRHHINFKYLPYNGSIDFSEASGLRIIDIDVVFPSCSSSLGDPLVDLCSILNTLPEDNSLVQFQLCVYIGFYSRRDGPESSLRVNWESLDSELMRMSSGKPLSFHLHMIYSYDEESDTSSDEGEVDMEAENRYSVVEDLCRTTYKKLVRDRFPLINNSQHIILKLSQSVEID</sequence>
<protein>
    <recommendedName>
        <fullName evidence="3">F-box domain-containing protein</fullName>
    </recommendedName>
</protein>
<reference evidence="1" key="1">
    <citation type="submission" date="2020-11" db="EMBL/GenBank/DDBJ databases">
        <authorList>
            <consortium name="DOE Joint Genome Institute"/>
            <person name="Ahrendt S."/>
            <person name="Riley R."/>
            <person name="Andreopoulos W."/>
            <person name="LaButti K."/>
            <person name="Pangilinan J."/>
            <person name="Ruiz-duenas F.J."/>
            <person name="Barrasa J.M."/>
            <person name="Sanchez-Garcia M."/>
            <person name="Camarero S."/>
            <person name="Miyauchi S."/>
            <person name="Serrano A."/>
            <person name="Linde D."/>
            <person name="Babiker R."/>
            <person name="Drula E."/>
            <person name="Ayuso-Fernandez I."/>
            <person name="Pacheco R."/>
            <person name="Padilla G."/>
            <person name="Ferreira P."/>
            <person name="Barriuso J."/>
            <person name="Kellner H."/>
            <person name="Castanera R."/>
            <person name="Alfaro M."/>
            <person name="Ramirez L."/>
            <person name="Pisabarro A.G."/>
            <person name="Kuo A."/>
            <person name="Tritt A."/>
            <person name="Lipzen A."/>
            <person name="He G."/>
            <person name="Yan M."/>
            <person name="Ng V."/>
            <person name="Cullen D."/>
            <person name="Martin F."/>
            <person name="Rosso M.-N."/>
            <person name="Henrissat B."/>
            <person name="Hibbett D."/>
            <person name="Martinez A.T."/>
            <person name="Grigoriev I.V."/>
        </authorList>
    </citation>
    <scope>NUCLEOTIDE SEQUENCE</scope>
    <source>
        <strain evidence="1">AH 44721</strain>
    </source>
</reference>
<dbReference type="AlphaFoldDB" id="A0A9P5NH71"/>
<dbReference type="Proteomes" id="UP000724874">
    <property type="component" value="Unassembled WGS sequence"/>
</dbReference>